<keyword evidence="2" id="KW-1185">Reference proteome</keyword>
<sequence length="120" mass="12811">MPTSATTTPLIVVLRTMTRTITGSLAGTILGALTGTPHAVDFPSDFPIHSAVVFWMGSCNNLDYLCFDHHLSEDSGLMVDNGGLCEVGVSPPTASKLQIQLASGSEKFLIRPVDVLRHPF</sequence>
<accession>A0A9P5ZNC5</accession>
<name>A0A9P5ZNC5_PLEER</name>
<gene>
    <name evidence="1" type="ORF">BDN71DRAFT_1454025</name>
</gene>
<comment type="caution">
    <text evidence="1">The sequence shown here is derived from an EMBL/GenBank/DDBJ whole genome shotgun (WGS) entry which is preliminary data.</text>
</comment>
<dbReference type="Proteomes" id="UP000807025">
    <property type="component" value="Unassembled WGS sequence"/>
</dbReference>
<evidence type="ECO:0000313" key="1">
    <source>
        <dbReference type="EMBL" id="KAF9490676.1"/>
    </source>
</evidence>
<proteinExistence type="predicted"/>
<dbReference type="EMBL" id="MU154636">
    <property type="protein sequence ID" value="KAF9490676.1"/>
    <property type="molecule type" value="Genomic_DNA"/>
</dbReference>
<reference evidence="1" key="1">
    <citation type="submission" date="2020-11" db="EMBL/GenBank/DDBJ databases">
        <authorList>
            <consortium name="DOE Joint Genome Institute"/>
            <person name="Ahrendt S."/>
            <person name="Riley R."/>
            <person name="Andreopoulos W."/>
            <person name="Labutti K."/>
            <person name="Pangilinan J."/>
            <person name="Ruiz-Duenas F.J."/>
            <person name="Barrasa J.M."/>
            <person name="Sanchez-Garcia M."/>
            <person name="Camarero S."/>
            <person name="Miyauchi S."/>
            <person name="Serrano A."/>
            <person name="Linde D."/>
            <person name="Babiker R."/>
            <person name="Drula E."/>
            <person name="Ayuso-Fernandez I."/>
            <person name="Pacheco R."/>
            <person name="Padilla G."/>
            <person name="Ferreira P."/>
            <person name="Barriuso J."/>
            <person name="Kellner H."/>
            <person name="Castanera R."/>
            <person name="Alfaro M."/>
            <person name="Ramirez L."/>
            <person name="Pisabarro A.G."/>
            <person name="Kuo A."/>
            <person name="Tritt A."/>
            <person name="Lipzen A."/>
            <person name="He G."/>
            <person name="Yan M."/>
            <person name="Ng V."/>
            <person name="Cullen D."/>
            <person name="Martin F."/>
            <person name="Rosso M.-N."/>
            <person name="Henrissat B."/>
            <person name="Hibbett D."/>
            <person name="Martinez A.T."/>
            <person name="Grigoriev I.V."/>
        </authorList>
    </citation>
    <scope>NUCLEOTIDE SEQUENCE</scope>
    <source>
        <strain evidence="1">ATCC 90797</strain>
    </source>
</reference>
<organism evidence="1 2">
    <name type="scientific">Pleurotus eryngii</name>
    <name type="common">Boletus of the steppes</name>
    <dbReference type="NCBI Taxonomy" id="5323"/>
    <lineage>
        <taxon>Eukaryota</taxon>
        <taxon>Fungi</taxon>
        <taxon>Dikarya</taxon>
        <taxon>Basidiomycota</taxon>
        <taxon>Agaricomycotina</taxon>
        <taxon>Agaricomycetes</taxon>
        <taxon>Agaricomycetidae</taxon>
        <taxon>Agaricales</taxon>
        <taxon>Pleurotineae</taxon>
        <taxon>Pleurotaceae</taxon>
        <taxon>Pleurotus</taxon>
    </lineage>
</organism>
<protein>
    <submittedName>
        <fullName evidence="1">Uncharacterized protein</fullName>
    </submittedName>
</protein>
<evidence type="ECO:0000313" key="2">
    <source>
        <dbReference type="Proteomes" id="UP000807025"/>
    </source>
</evidence>
<dbReference type="AlphaFoldDB" id="A0A9P5ZNC5"/>